<dbReference type="SUPFAM" id="SSF51735">
    <property type="entry name" value="NAD(P)-binding Rossmann-fold domains"/>
    <property type="match status" value="1"/>
</dbReference>
<dbReference type="Gene3D" id="3.40.50.720">
    <property type="entry name" value="NAD(P)-binding Rossmann-like Domain"/>
    <property type="match status" value="1"/>
</dbReference>
<dbReference type="PRINTS" id="PR00081">
    <property type="entry name" value="GDHRDH"/>
</dbReference>
<dbReference type="InterPro" id="IPR036291">
    <property type="entry name" value="NAD(P)-bd_dom_sf"/>
</dbReference>
<dbReference type="OrthoDB" id="294295at2759"/>
<dbReference type="InterPro" id="IPR020904">
    <property type="entry name" value="Sc_DH/Rdtase_CS"/>
</dbReference>
<sequence length="383" mass="43359">MGLFGYIKRYSGIFLADVATSIGLYYLWNKGHKYLVPTVSLCGIGVSYLYCHLKSRDELTSKDVVVITGCGSGLGYSLALHCRQLGATVIAGVLQMESPAVQKLEDEGVIVFPLDLMEPNSTTGFTDSVRRTIAEKKLVLRCVINNAAVMVFGEFEWQTYGQLKNQLEVNFLGALVVTQELMPIIRAHYSRIIVVSSHCKTQPIPGASVYSGTKAAISAWAIALRVELKKYGIRVVCVVPGNQGSFIRESNIFTRQADHFEAMKWVMLKETQNFYGDYLYRYMKYFTSLVKNTTVQTIRDGRIYEIFEGAILDRYPSATYKNESWRYAIYHTLFTITPTFLRDRLVERFVHAPAWTKEDAKKSVSFAQNAMDGLYDRYSERAV</sequence>
<organism evidence="2 3">
    <name type="scientific">Bombus terrestris</name>
    <name type="common">Buff-tailed bumblebee</name>
    <name type="synonym">Apis terrestris</name>
    <dbReference type="NCBI Taxonomy" id="30195"/>
    <lineage>
        <taxon>Eukaryota</taxon>
        <taxon>Metazoa</taxon>
        <taxon>Ecdysozoa</taxon>
        <taxon>Arthropoda</taxon>
        <taxon>Hexapoda</taxon>
        <taxon>Insecta</taxon>
        <taxon>Pterygota</taxon>
        <taxon>Neoptera</taxon>
        <taxon>Endopterygota</taxon>
        <taxon>Hymenoptera</taxon>
        <taxon>Apocrita</taxon>
        <taxon>Aculeata</taxon>
        <taxon>Apoidea</taxon>
        <taxon>Anthophila</taxon>
        <taxon>Apidae</taxon>
        <taxon>Bombus</taxon>
        <taxon>Bombus</taxon>
    </lineage>
</organism>
<dbReference type="GO" id="GO:0016491">
    <property type="term" value="F:oxidoreductase activity"/>
    <property type="evidence" value="ECO:0007669"/>
    <property type="project" value="UniProtKB-KW"/>
</dbReference>
<dbReference type="Pfam" id="PF00106">
    <property type="entry name" value="adh_short"/>
    <property type="match status" value="1"/>
</dbReference>
<dbReference type="InterPro" id="IPR002347">
    <property type="entry name" value="SDR_fam"/>
</dbReference>
<dbReference type="Proteomes" id="UP000835206">
    <property type="component" value="Chromosome 5"/>
</dbReference>
<evidence type="ECO:0000256" key="1">
    <source>
        <dbReference type="ARBA" id="ARBA00023002"/>
    </source>
</evidence>
<reference evidence="3" key="1">
    <citation type="submission" date="2025-08" db="UniProtKB">
        <authorList>
            <consortium name="RefSeq"/>
        </authorList>
    </citation>
    <scope>IDENTIFICATION</scope>
</reference>
<accession>A0A9B2JDY0</accession>
<dbReference type="RefSeq" id="XP_012163872.1">
    <property type="nucleotide sequence ID" value="XM_012308482.3"/>
</dbReference>
<evidence type="ECO:0000313" key="3">
    <source>
        <dbReference type="RefSeq" id="XP_012163872.1"/>
    </source>
</evidence>
<gene>
    <name evidence="3" type="primary">LOC100645241</name>
</gene>
<dbReference type="PANTHER" id="PTHR43313:SF36">
    <property type="entry name" value="D-BETA-HYDROXYBUTYRATE DEHYDROGENASE, MITOCHONDRIAL"/>
    <property type="match status" value="1"/>
</dbReference>
<proteinExistence type="predicted"/>
<protein>
    <submittedName>
        <fullName evidence="3">Estradiol 17-beta-dehydrogenase 2 isoform X1</fullName>
    </submittedName>
</protein>
<dbReference type="PROSITE" id="PS00061">
    <property type="entry name" value="ADH_SHORT"/>
    <property type="match status" value="1"/>
</dbReference>
<dbReference type="PANTHER" id="PTHR43313">
    <property type="entry name" value="SHORT-CHAIN DEHYDROGENASE/REDUCTASE FAMILY 9C"/>
    <property type="match status" value="1"/>
</dbReference>
<keyword evidence="1" id="KW-0560">Oxidoreductase</keyword>
<evidence type="ECO:0000313" key="2">
    <source>
        <dbReference type="Proteomes" id="UP000835206"/>
    </source>
</evidence>
<name>A0A9B2JDY0_BOMTE</name>
<dbReference type="GO" id="GO:0008202">
    <property type="term" value="P:steroid metabolic process"/>
    <property type="evidence" value="ECO:0007669"/>
    <property type="project" value="TreeGrafter"/>
</dbReference>
<dbReference type="AlphaFoldDB" id="A0A9B2JDY0"/>
<keyword evidence="2" id="KW-1185">Reference proteome</keyword>
<dbReference type="GeneID" id="100645241"/>
<dbReference type="CTD" id="43512"/>